<dbReference type="GO" id="GO:0004644">
    <property type="term" value="F:phosphoribosylglycinamide formyltransferase activity"/>
    <property type="evidence" value="ECO:0007669"/>
    <property type="project" value="UniProtKB-UniRule"/>
</dbReference>
<accession>A0A074MK11</accession>
<evidence type="ECO:0000313" key="6">
    <source>
        <dbReference type="EMBL" id="KEO93110.1"/>
    </source>
</evidence>
<dbReference type="PATRIC" id="fig|39960.10.peg.1093"/>
<dbReference type="EC" id="2.1.2.2" evidence="4"/>
<evidence type="ECO:0000259" key="5">
    <source>
        <dbReference type="Pfam" id="PF00551"/>
    </source>
</evidence>
<keyword evidence="7" id="KW-1185">Reference proteome</keyword>
<feature type="binding site" evidence="4">
    <location>
        <begin position="19"/>
        <end position="21"/>
    </location>
    <ligand>
        <name>N(1)-(5-phospho-beta-D-ribosyl)glycinamide</name>
        <dbReference type="ChEBI" id="CHEBI:143788"/>
    </ligand>
</feature>
<comment type="catalytic activity">
    <reaction evidence="4">
        <text>N(1)-(5-phospho-beta-D-ribosyl)glycinamide + (6R)-10-formyltetrahydrofolate = N(2)-formyl-N(1)-(5-phospho-beta-D-ribosyl)glycinamide + (6S)-5,6,7,8-tetrahydrofolate + H(+)</text>
        <dbReference type="Rhea" id="RHEA:15053"/>
        <dbReference type="ChEBI" id="CHEBI:15378"/>
        <dbReference type="ChEBI" id="CHEBI:57453"/>
        <dbReference type="ChEBI" id="CHEBI:143788"/>
        <dbReference type="ChEBI" id="CHEBI:147286"/>
        <dbReference type="ChEBI" id="CHEBI:195366"/>
        <dbReference type="EC" id="2.1.2.2"/>
    </reaction>
</comment>
<dbReference type="InterPro" id="IPR058532">
    <property type="entry name" value="YjbR/MT2646/Rv2570-like"/>
</dbReference>
<organism evidence="6 7">
    <name type="scientific">Erythrobacter litoralis</name>
    <dbReference type="NCBI Taxonomy" id="39960"/>
    <lineage>
        <taxon>Bacteria</taxon>
        <taxon>Pseudomonadati</taxon>
        <taxon>Pseudomonadota</taxon>
        <taxon>Alphaproteobacteria</taxon>
        <taxon>Sphingomonadales</taxon>
        <taxon>Erythrobacteraceae</taxon>
        <taxon>Erythrobacter/Porphyrobacter group</taxon>
        <taxon>Erythrobacter</taxon>
    </lineage>
</organism>
<sequence>MADTPRPRAKVAIFISGAGTNMAALLYASRLPGAPYEVVLVASNDPAAEGLALARLEGTRTFAHSHKGISRQAQDEAMEAAALEAGADHIVLAGYMRILSEEFVQRWQGRMLNIHPSLLPKYKGLDTYARAIEAGDSHAGASVHLVTNELDSGEVLAQARVAIAPEDSPESLAARVRIAEHQLFPRALADYVSRGSDPEHLLARVRALALALPETHERESHGAPGFRVGPDKSGRFFAHFNDRHHGSGHVALLVKTSGMDELLNLVETQPQAYFKPAYYGASGWVGLILDRPGLDWAHVGGWLERSWRSVAPARLTRLHDAADMF</sequence>
<dbReference type="HAMAP" id="MF_01930">
    <property type="entry name" value="PurN"/>
    <property type="match status" value="1"/>
</dbReference>
<dbReference type="InterPro" id="IPR002376">
    <property type="entry name" value="Formyl_transf_N"/>
</dbReference>
<comment type="function">
    <text evidence="4">Catalyzes the transfer of a formyl group from 10-formyltetrahydrofolate to 5-phospho-ribosyl-glycinamide (GAR), producing 5-phospho-ribosyl-N-formylglycinamide (FGAR) and tetrahydrofolate.</text>
</comment>
<dbReference type="Pfam" id="PF00551">
    <property type="entry name" value="Formyl_trans_N"/>
    <property type="match status" value="1"/>
</dbReference>
<dbReference type="PANTHER" id="PTHR43369">
    <property type="entry name" value="PHOSPHORIBOSYLGLYCINAMIDE FORMYLTRANSFERASE"/>
    <property type="match status" value="1"/>
</dbReference>
<feature type="active site" description="Proton donor" evidence="4">
    <location>
        <position position="115"/>
    </location>
</feature>
<evidence type="ECO:0000256" key="2">
    <source>
        <dbReference type="ARBA" id="ARBA00022679"/>
    </source>
</evidence>
<feature type="binding site" evidence="4">
    <location>
        <begin position="96"/>
        <end position="99"/>
    </location>
    <ligand>
        <name>(6R)-10-formyltetrahydrofolate</name>
        <dbReference type="ChEBI" id="CHEBI:195366"/>
    </ligand>
</feature>
<gene>
    <name evidence="4" type="primary">purN</name>
    <name evidence="6" type="ORF">EH32_12855</name>
</gene>
<keyword evidence="2 4" id="KW-0808">Transferase</keyword>
<evidence type="ECO:0000256" key="1">
    <source>
        <dbReference type="ARBA" id="ARBA00005054"/>
    </source>
</evidence>
<dbReference type="Gene3D" id="3.40.50.170">
    <property type="entry name" value="Formyl transferase, N-terminal domain"/>
    <property type="match status" value="1"/>
</dbReference>
<dbReference type="OrthoDB" id="9806170at2"/>
<feature type="binding site" evidence="4">
    <location>
        <position position="113"/>
    </location>
    <ligand>
        <name>(6R)-10-formyltetrahydrofolate</name>
        <dbReference type="ChEBI" id="CHEBI:195366"/>
    </ligand>
</feature>
<dbReference type="RefSeq" id="WP_034904006.1">
    <property type="nucleotide sequence ID" value="NZ_CP017057.1"/>
</dbReference>
<reference evidence="6 7" key="1">
    <citation type="submission" date="2014-04" db="EMBL/GenBank/DDBJ databases">
        <title>A comprehensive comparison of genomes of Erythrobacter spp. Strains.</title>
        <authorList>
            <person name="Zheng Q."/>
        </authorList>
    </citation>
    <scope>NUCLEOTIDE SEQUENCE [LARGE SCALE GENOMIC DNA]</scope>
    <source>
        <strain evidence="6 7">DSM 8509</strain>
    </source>
</reference>
<dbReference type="KEGG" id="elq:Ga0102493_112005"/>
<dbReference type="AlphaFoldDB" id="A0A074MK11"/>
<comment type="pathway">
    <text evidence="1 4">Purine metabolism; IMP biosynthesis via de novo pathway; N(2)-formyl-N(1)-(5-phospho-D-ribosyl)glycinamide from N(1)-(5-phospho-D-ribosyl)glycinamide (10-formyl THF route): step 1/1.</text>
</comment>
<dbReference type="EMBL" id="JMIX01000007">
    <property type="protein sequence ID" value="KEO93110.1"/>
    <property type="molecule type" value="Genomic_DNA"/>
</dbReference>
<dbReference type="Gene3D" id="3.90.1150.30">
    <property type="match status" value="1"/>
</dbReference>
<protein>
    <recommendedName>
        <fullName evidence="4">Phosphoribosylglycinamide formyltransferase</fullName>
        <ecNumber evidence="4">2.1.2.2</ecNumber>
    </recommendedName>
    <alternativeName>
        <fullName evidence="4">5'-phosphoribosylglycinamide transformylase</fullName>
    </alternativeName>
    <alternativeName>
        <fullName evidence="4">GAR transformylase</fullName>
        <shortName evidence="4">GART</shortName>
    </alternativeName>
</protein>
<dbReference type="UniPathway" id="UPA00074">
    <property type="reaction ID" value="UER00126"/>
</dbReference>
<dbReference type="GO" id="GO:0005829">
    <property type="term" value="C:cytosol"/>
    <property type="evidence" value="ECO:0007669"/>
    <property type="project" value="TreeGrafter"/>
</dbReference>
<comment type="caution">
    <text evidence="6">The sequence shown here is derived from an EMBL/GenBank/DDBJ whole genome shotgun (WGS) entry which is preliminary data.</text>
</comment>
<feature type="domain" description="Formyl transferase N-terminal" evidence="5">
    <location>
        <begin position="10"/>
        <end position="188"/>
    </location>
</feature>
<dbReference type="SUPFAM" id="SSF53328">
    <property type="entry name" value="Formyltransferase"/>
    <property type="match status" value="1"/>
</dbReference>
<name>A0A074MK11_9SPHN</name>
<dbReference type="Proteomes" id="UP000027866">
    <property type="component" value="Unassembled WGS sequence"/>
</dbReference>
<dbReference type="NCBIfam" id="TIGR00639">
    <property type="entry name" value="PurN"/>
    <property type="match status" value="1"/>
</dbReference>
<dbReference type="InterPro" id="IPR004607">
    <property type="entry name" value="GART"/>
</dbReference>
<proteinExistence type="inferred from homology"/>
<dbReference type="InterPro" id="IPR038056">
    <property type="entry name" value="YjbR-like_sf"/>
</dbReference>
<dbReference type="Pfam" id="PF04237">
    <property type="entry name" value="YjbR"/>
    <property type="match status" value="1"/>
</dbReference>
<dbReference type="GO" id="GO:0006189">
    <property type="term" value="P:'de novo' IMP biosynthetic process"/>
    <property type="evidence" value="ECO:0007669"/>
    <property type="project" value="UniProtKB-UniRule"/>
</dbReference>
<evidence type="ECO:0000256" key="4">
    <source>
        <dbReference type="HAMAP-Rule" id="MF_01930"/>
    </source>
</evidence>
<feature type="site" description="Raises pKa of active site His" evidence="4">
    <location>
        <position position="151"/>
    </location>
</feature>
<keyword evidence="3 4" id="KW-0658">Purine biosynthesis</keyword>
<comment type="similarity">
    <text evidence="4">Belongs to the GART family.</text>
</comment>
<dbReference type="CDD" id="cd08645">
    <property type="entry name" value="FMT_core_GART"/>
    <property type="match status" value="1"/>
</dbReference>
<dbReference type="SUPFAM" id="SSF142906">
    <property type="entry name" value="YjbR-like"/>
    <property type="match status" value="1"/>
</dbReference>
<dbReference type="InterPro" id="IPR036477">
    <property type="entry name" value="Formyl_transf_N_sf"/>
</dbReference>
<evidence type="ECO:0000256" key="3">
    <source>
        <dbReference type="ARBA" id="ARBA00022755"/>
    </source>
</evidence>
<evidence type="ECO:0000313" key="7">
    <source>
        <dbReference type="Proteomes" id="UP000027866"/>
    </source>
</evidence>
<feature type="binding site" evidence="4">
    <location>
        <position position="71"/>
    </location>
    <ligand>
        <name>(6R)-10-formyltetrahydrofolate</name>
        <dbReference type="ChEBI" id="CHEBI:195366"/>
    </ligand>
</feature>
<dbReference type="PANTHER" id="PTHR43369:SF2">
    <property type="entry name" value="PHOSPHORIBOSYLGLYCINAMIDE FORMYLTRANSFERASE"/>
    <property type="match status" value="1"/>
</dbReference>